<dbReference type="InterPro" id="IPR027796">
    <property type="entry name" value="OTT_1508_deam-like"/>
</dbReference>
<dbReference type="Pfam" id="PF14441">
    <property type="entry name" value="OTT_1508_deam"/>
    <property type="match status" value="1"/>
</dbReference>
<organism evidence="1 2">
    <name type="scientific">Penicillium nalgiovense</name>
    <dbReference type="NCBI Taxonomy" id="60175"/>
    <lineage>
        <taxon>Eukaryota</taxon>
        <taxon>Fungi</taxon>
        <taxon>Dikarya</taxon>
        <taxon>Ascomycota</taxon>
        <taxon>Pezizomycotina</taxon>
        <taxon>Eurotiomycetes</taxon>
        <taxon>Eurotiomycetidae</taxon>
        <taxon>Eurotiales</taxon>
        <taxon>Aspergillaceae</taxon>
        <taxon>Penicillium</taxon>
    </lineage>
</organism>
<accession>A0A1V6Y7F5</accession>
<dbReference type="AlphaFoldDB" id="A0A1V6Y7F5"/>
<dbReference type="Proteomes" id="UP000191691">
    <property type="component" value="Unassembled WGS sequence"/>
</dbReference>
<proteinExistence type="predicted"/>
<comment type="caution">
    <text evidence="1">The sequence shown here is derived from an EMBL/GenBank/DDBJ whole genome shotgun (WGS) entry which is preliminary data.</text>
</comment>
<name>A0A1V6Y7F5_PENNA</name>
<sequence length="254" mass="28651">MAGAGGSQVRHLSDAFGTQAGPKLWSKLNYIARPLVDCRILGSIAAREPHLRNCKISLVPSRPKTALEAKYVVGISKAWERLGLGSIPKAVVCKLDPFNRRFEKACVKTVSLHAEMQLVMHYEERCAPRPTLDYFGCSKRTCLLCETFLGELPSPIATRGRHGVCYPAWAVPRSNPDAVEVAVERLEKNLVARIRGFLNDLMHPRQKIIAANVIQSDMVSEFSHLTLEEWRQREQDVRLFKNKQTIQHKDKLIV</sequence>
<dbReference type="EMBL" id="MOOB01000033">
    <property type="protein sequence ID" value="OQE83295.1"/>
    <property type="molecule type" value="Genomic_DNA"/>
</dbReference>
<dbReference type="STRING" id="60175.A0A1V6Y7F5"/>
<evidence type="ECO:0000313" key="1">
    <source>
        <dbReference type="EMBL" id="OQE83295.1"/>
    </source>
</evidence>
<gene>
    <name evidence="1" type="ORF">PENNAL_c0033G08430</name>
</gene>
<protein>
    <submittedName>
        <fullName evidence="1">Uncharacterized protein</fullName>
    </submittedName>
</protein>
<reference evidence="2" key="1">
    <citation type="journal article" date="2017" name="Nat. Microbiol.">
        <title>Global analysis of biosynthetic gene clusters reveals vast potential of secondary metabolite production in Penicillium species.</title>
        <authorList>
            <person name="Nielsen J.C."/>
            <person name="Grijseels S."/>
            <person name="Prigent S."/>
            <person name="Ji B."/>
            <person name="Dainat J."/>
            <person name="Nielsen K.F."/>
            <person name="Frisvad J.C."/>
            <person name="Workman M."/>
            <person name="Nielsen J."/>
        </authorList>
    </citation>
    <scope>NUCLEOTIDE SEQUENCE [LARGE SCALE GENOMIC DNA]</scope>
    <source>
        <strain evidence="2">IBT 13039</strain>
    </source>
</reference>
<keyword evidence="2" id="KW-1185">Reference proteome</keyword>
<evidence type="ECO:0000313" key="2">
    <source>
        <dbReference type="Proteomes" id="UP000191691"/>
    </source>
</evidence>